<dbReference type="AlphaFoldDB" id="F4QSJ7"/>
<proteinExistence type="predicted"/>
<evidence type="ECO:0000313" key="2">
    <source>
        <dbReference type="Proteomes" id="UP000006512"/>
    </source>
</evidence>
<dbReference type="Proteomes" id="UP000006512">
    <property type="component" value="Unassembled WGS sequence"/>
</dbReference>
<keyword evidence="2" id="KW-1185">Reference proteome</keyword>
<accession>F4QSJ7</accession>
<name>F4QSJ7_9CAUL</name>
<dbReference type="HOGENOM" id="CLU_3195564_0_0_5"/>
<protein>
    <submittedName>
        <fullName evidence="1">Uncharacterized protein</fullName>
    </submittedName>
</protein>
<sequence>MSKGRRSVKGKNQRSLNFYTVVEILMILRHRQRYQGWSWLLRTLD</sequence>
<reference evidence="2" key="1">
    <citation type="submission" date="2011-03" db="EMBL/GenBank/DDBJ databases">
        <title>Draft genome sequence of Brevundimonas diminuta.</title>
        <authorList>
            <person name="Brown P.J.B."/>
            <person name="Buechlein A."/>
            <person name="Hemmerich C."/>
            <person name="Brun Y.V."/>
        </authorList>
    </citation>
    <scope>NUCLEOTIDE SEQUENCE [LARGE SCALE GENOMIC DNA]</scope>
    <source>
        <strain evidence="2">C19</strain>
    </source>
</reference>
<organism evidence="1 2">
    <name type="scientific">Asticcacaulis biprosthecium C19</name>
    <dbReference type="NCBI Taxonomy" id="715226"/>
    <lineage>
        <taxon>Bacteria</taxon>
        <taxon>Pseudomonadati</taxon>
        <taxon>Pseudomonadota</taxon>
        <taxon>Alphaproteobacteria</taxon>
        <taxon>Caulobacterales</taxon>
        <taxon>Caulobacteraceae</taxon>
        <taxon>Asticcacaulis</taxon>
    </lineage>
</organism>
<evidence type="ECO:0000313" key="1">
    <source>
        <dbReference type="EMBL" id="EGF89717.1"/>
    </source>
</evidence>
<gene>
    <name evidence="1" type="ORF">ABI_41400</name>
</gene>
<dbReference type="EMBL" id="GL883080">
    <property type="protein sequence ID" value="EGF89717.1"/>
    <property type="molecule type" value="Genomic_DNA"/>
</dbReference>